<feature type="compositionally biased region" description="Basic and acidic residues" evidence="1">
    <location>
        <begin position="272"/>
        <end position="284"/>
    </location>
</feature>
<dbReference type="PANTHER" id="PTHR37187:SF19">
    <property type="entry name" value="(RAPE) HYPOTHETICAL PROTEIN"/>
    <property type="match status" value="1"/>
</dbReference>
<feature type="region of interest" description="Disordered" evidence="1">
    <location>
        <begin position="1"/>
        <end position="101"/>
    </location>
</feature>
<feature type="region of interest" description="Disordered" evidence="1">
    <location>
        <begin position="196"/>
        <end position="254"/>
    </location>
</feature>
<feature type="compositionally biased region" description="Basic and acidic residues" evidence="1">
    <location>
        <begin position="439"/>
        <end position="452"/>
    </location>
</feature>
<accession>A0A834X8Z5</accession>
<sequence length="541" mass="58404">MPSGAKKRKAAKKKKGKEANTNPSASNPQGNDDLKYQDEKGSDGGEVEGGSPAYHDHDDHHHPFNEGSEEVEEGDPSAAQSSVSDVKSVEEVPADITGAEAVEEQEDIVVQIERDLKSEDISETKIDNIEHIESVEESHYGNGNSGGTSNVESATQSVSDVKLIEEVPGDITGAEAVDRQEDDVVKIERDLKSEDISDRTTDSIEHIESVEESRYGNGNSGGTSNVESATQSSVSDVKSIEVPDDITGAEVVEGQEDDVVKIERDLKSEDVSNRTIDSIKHIESVEESCYGNGNSGGTSNVESHNEHNSKDEPCDSKQEAIPSEDLMDSVHASLTKMSSTTEKAPVEETGNLIVEPSVNSVKAVASMGEVKNSDDGSALLEKSVVSQVAETDLAMKKNEDKVFPLPDQHVRAPNSEEPEQKEYDNKVSTSLSESPAAESTKDAVHVKNSDRPECSENQVKNLLSEMSLLTRSSRGMSQNAFITDSFVVSDTTTIESSFPICCLGSCQLSSGFVQYLLSKESDEGKESDLMGYACEDFRRIL</sequence>
<organism evidence="2 3">
    <name type="scientific">Senna tora</name>
    <dbReference type="NCBI Taxonomy" id="362788"/>
    <lineage>
        <taxon>Eukaryota</taxon>
        <taxon>Viridiplantae</taxon>
        <taxon>Streptophyta</taxon>
        <taxon>Embryophyta</taxon>
        <taxon>Tracheophyta</taxon>
        <taxon>Spermatophyta</taxon>
        <taxon>Magnoliopsida</taxon>
        <taxon>eudicotyledons</taxon>
        <taxon>Gunneridae</taxon>
        <taxon>Pentapetalae</taxon>
        <taxon>rosids</taxon>
        <taxon>fabids</taxon>
        <taxon>Fabales</taxon>
        <taxon>Fabaceae</taxon>
        <taxon>Caesalpinioideae</taxon>
        <taxon>Cassia clade</taxon>
        <taxon>Senna</taxon>
    </lineage>
</organism>
<evidence type="ECO:0000313" key="3">
    <source>
        <dbReference type="Proteomes" id="UP000634136"/>
    </source>
</evidence>
<feature type="region of interest" description="Disordered" evidence="1">
    <location>
        <begin position="272"/>
        <end position="357"/>
    </location>
</feature>
<feature type="compositionally biased region" description="Polar residues" evidence="1">
    <location>
        <begin position="147"/>
        <end position="157"/>
    </location>
</feature>
<feature type="compositionally biased region" description="Basic and acidic residues" evidence="1">
    <location>
        <begin position="196"/>
        <end position="214"/>
    </location>
</feature>
<feature type="region of interest" description="Disordered" evidence="1">
    <location>
        <begin position="134"/>
        <end position="157"/>
    </location>
</feature>
<feature type="compositionally biased region" description="Basic residues" evidence="1">
    <location>
        <begin position="1"/>
        <end position="16"/>
    </location>
</feature>
<protein>
    <submittedName>
        <fullName evidence="2">Protein starmaker-like</fullName>
    </submittedName>
</protein>
<name>A0A834X8Z5_9FABA</name>
<feature type="compositionally biased region" description="Polar residues" evidence="1">
    <location>
        <begin position="222"/>
        <end position="236"/>
    </location>
</feature>
<proteinExistence type="predicted"/>
<feature type="region of interest" description="Disordered" evidence="1">
    <location>
        <begin position="405"/>
        <end position="452"/>
    </location>
</feature>
<feature type="compositionally biased region" description="Basic and acidic residues" evidence="1">
    <location>
        <begin position="303"/>
        <end position="318"/>
    </location>
</feature>
<feature type="compositionally biased region" description="Polar residues" evidence="1">
    <location>
        <begin position="20"/>
        <end position="30"/>
    </location>
</feature>
<dbReference type="AlphaFoldDB" id="A0A834X8Z5"/>
<feature type="compositionally biased region" description="Basic and acidic residues" evidence="1">
    <location>
        <begin position="32"/>
        <end position="43"/>
    </location>
</feature>
<evidence type="ECO:0000313" key="2">
    <source>
        <dbReference type="EMBL" id="KAF7840400.1"/>
    </source>
</evidence>
<reference evidence="2" key="1">
    <citation type="submission" date="2020-09" db="EMBL/GenBank/DDBJ databases">
        <title>Genome-Enabled Discovery of Anthraquinone Biosynthesis in Senna tora.</title>
        <authorList>
            <person name="Kang S.-H."/>
            <person name="Pandey R.P."/>
            <person name="Lee C.-M."/>
            <person name="Sim J.-S."/>
            <person name="Jeong J.-T."/>
            <person name="Choi B.-S."/>
            <person name="Jung M."/>
            <person name="Ginzburg D."/>
            <person name="Zhao K."/>
            <person name="Won S.Y."/>
            <person name="Oh T.-J."/>
            <person name="Yu Y."/>
            <person name="Kim N.-H."/>
            <person name="Lee O.R."/>
            <person name="Lee T.-H."/>
            <person name="Bashyal P."/>
            <person name="Kim T.-S."/>
            <person name="Lee W.-H."/>
            <person name="Kawkins C."/>
            <person name="Kim C.-K."/>
            <person name="Kim J.S."/>
            <person name="Ahn B.O."/>
            <person name="Rhee S.Y."/>
            <person name="Sohng J.K."/>
        </authorList>
    </citation>
    <scope>NUCLEOTIDE SEQUENCE</scope>
    <source>
        <tissue evidence="2">Leaf</tissue>
    </source>
</reference>
<dbReference type="Proteomes" id="UP000634136">
    <property type="component" value="Unassembled WGS sequence"/>
</dbReference>
<keyword evidence="3" id="KW-1185">Reference proteome</keyword>
<comment type="caution">
    <text evidence="2">The sequence shown here is derived from an EMBL/GenBank/DDBJ whole genome shotgun (WGS) entry which is preliminary data.</text>
</comment>
<evidence type="ECO:0000256" key="1">
    <source>
        <dbReference type="SAM" id="MobiDB-lite"/>
    </source>
</evidence>
<dbReference type="OrthoDB" id="1930727at2759"/>
<feature type="compositionally biased region" description="Basic and acidic residues" evidence="1">
    <location>
        <begin position="54"/>
        <end position="64"/>
    </location>
</feature>
<gene>
    <name evidence="2" type="ORF">G2W53_002698</name>
</gene>
<dbReference type="PANTHER" id="PTHR37187">
    <property type="entry name" value="EXPRESSED PROTEIN"/>
    <property type="match status" value="1"/>
</dbReference>
<dbReference type="EMBL" id="JAAIUW010000002">
    <property type="protein sequence ID" value="KAF7840400.1"/>
    <property type="molecule type" value="Genomic_DNA"/>
</dbReference>